<dbReference type="Gene3D" id="3.40.50.720">
    <property type="entry name" value="NAD(P)-binding Rossmann-like Domain"/>
    <property type="match status" value="1"/>
</dbReference>
<evidence type="ECO:0000256" key="1">
    <source>
        <dbReference type="ARBA" id="ARBA00006328"/>
    </source>
</evidence>
<dbReference type="PANTHER" id="PTHR42748:SF14">
    <property type="entry name" value="SNOAL-LIKE DOMAIN-CONTAINING PROTEIN"/>
    <property type="match status" value="1"/>
</dbReference>
<keyword evidence="2" id="KW-0521">NADP</keyword>
<dbReference type="SUPFAM" id="SSF51735">
    <property type="entry name" value="NAD(P)-binding Rossmann-fold domains"/>
    <property type="match status" value="1"/>
</dbReference>
<keyword evidence="5" id="KW-1185">Reference proteome</keyword>
<evidence type="ECO:0000256" key="2">
    <source>
        <dbReference type="ARBA" id="ARBA00022857"/>
    </source>
</evidence>
<protein>
    <submittedName>
        <fullName evidence="4">NAD(P)-binding protein</fullName>
    </submittedName>
</protein>
<accession>A0A9P6DBB1</accession>
<name>A0A9P6DBB1_PLEER</name>
<sequence>MTVSKLILVIGANGAQGLAVIDALIAPASDDSPSPYTVRALSRDPSSARAQKPVIKGVKCIQGTFDDLQTVAAFEGVYGAWVNTDGFTVGEQKEIYAGLKIFEIAKRTFSMRHYVWSNLDYGSKVYSTLHAFLL</sequence>
<gene>
    <name evidence="4" type="ORF">BDN71DRAFT_1503836</name>
</gene>
<dbReference type="InterPro" id="IPR008030">
    <property type="entry name" value="NmrA-like"/>
</dbReference>
<dbReference type="Proteomes" id="UP000807025">
    <property type="component" value="Unassembled WGS sequence"/>
</dbReference>
<feature type="domain" description="NmrA-like" evidence="3">
    <location>
        <begin position="4"/>
        <end position="120"/>
    </location>
</feature>
<dbReference type="Pfam" id="PF05368">
    <property type="entry name" value="NmrA"/>
    <property type="match status" value="1"/>
</dbReference>
<organism evidence="4 5">
    <name type="scientific">Pleurotus eryngii</name>
    <name type="common">Boletus of the steppes</name>
    <dbReference type="NCBI Taxonomy" id="5323"/>
    <lineage>
        <taxon>Eukaryota</taxon>
        <taxon>Fungi</taxon>
        <taxon>Dikarya</taxon>
        <taxon>Basidiomycota</taxon>
        <taxon>Agaricomycotina</taxon>
        <taxon>Agaricomycetes</taxon>
        <taxon>Agaricomycetidae</taxon>
        <taxon>Agaricales</taxon>
        <taxon>Pleurotineae</taxon>
        <taxon>Pleurotaceae</taxon>
        <taxon>Pleurotus</taxon>
    </lineage>
</organism>
<comment type="caution">
    <text evidence="4">The sequence shown here is derived from an EMBL/GenBank/DDBJ whole genome shotgun (WGS) entry which is preliminary data.</text>
</comment>
<proteinExistence type="inferred from homology"/>
<reference evidence="4" key="1">
    <citation type="submission" date="2020-11" db="EMBL/GenBank/DDBJ databases">
        <authorList>
            <consortium name="DOE Joint Genome Institute"/>
            <person name="Ahrendt S."/>
            <person name="Riley R."/>
            <person name="Andreopoulos W."/>
            <person name="Labutti K."/>
            <person name="Pangilinan J."/>
            <person name="Ruiz-Duenas F.J."/>
            <person name="Barrasa J.M."/>
            <person name="Sanchez-Garcia M."/>
            <person name="Camarero S."/>
            <person name="Miyauchi S."/>
            <person name="Serrano A."/>
            <person name="Linde D."/>
            <person name="Babiker R."/>
            <person name="Drula E."/>
            <person name="Ayuso-Fernandez I."/>
            <person name="Pacheco R."/>
            <person name="Padilla G."/>
            <person name="Ferreira P."/>
            <person name="Barriuso J."/>
            <person name="Kellner H."/>
            <person name="Castanera R."/>
            <person name="Alfaro M."/>
            <person name="Ramirez L."/>
            <person name="Pisabarro A.G."/>
            <person name="Kuo A."/>
            <person name="Tritt A."/>
            <person name="Lipzen A."/>
            <person name="He G."/>
            <person name="Yan M."/>
            <person name="Ng V."/>
            <person name="Cullen D."/>
            <person name="Martin F."/>
            <person name="Rosso M.-N."/>
            <person name="Henrissat B."/>
            <person name="Hibbett D."/>
            <person name="Martinez A.T."/>
            <person name="Grigoriev I.V."/>
        </authorList>
    </citation>
    <scope>NUCLEOTIDE SEQUENCE</scope>
    <source>
        <strain evidence="4">ATCC 90797</strain>
    </source>
</reference>
<dbReference type="EMBL" id="MU154537">
    <property type="protein sequence ID" value="KAF9498397.1"/>
    <property type="molecule type" value="Genomic_DNA"/>
</dbReference>
<dbReference type="AlphaFoldDB" id="A0A9P6DBB1"/>
<evidence type="ECO:0000313" key="5">
    <source>
        <dbReference type="Proteomes" id="UP000807025"/>
    </source>
</evidence>
<comment type="similarity">
    <text evidence="1">Belongs to the NmrA-type oxidoreductase family.</text>
</comment>
<dbReference type="InterPro" id="IPR036291">
    <property type="entry name" value="NAD(P)-bd_dom_sf"/>
</dbReference>
<evidence type="ECO:0000313" key="4">
    <source>
        <dbReference type="EMBL" id="KAF9498397.1"/>
    </source>
</evidence>
<evidence type="ECO:0000259" key="3">
    <source>
        <dbReference type="Pfam" id="PF05368"/>
    </source>
</evidence>
<dbReference type="InterPro" id="IPR051164">
    <property type="entry name" value="NmrA-like_oxidored"/>
</dbReference>
<dbReference type="OrthoDB" id="300709at2759"/>
<dbReference type="GO" id="GO:0005634">
    <property type="term" value="C:nucleus"/>
    <property type="evidence" value="ECO:0007669"/>
    <property type="project" value="TreeGrafter"/>
</dbReference>
<dbReference type="PANTHER" id="PTHR42748">
    <property type="entry name" value="NITROGEN METABOLITE REPRESSION PROTEIN NMRA FAMILY MEMBER"/>
    <property type="match status" value="1"/>
</dbReference>